<sequence length="409" mass="46591">MIVKDLDAIRRRTIAGYGVDPQRAARLLELMRRRGVTEWPPPTVEQRRARWDAHVARYGLGPDRWHTQWGPVTPYTRSEFHPDPARRMTFYLGVGHPHHLRRSPVPLFISATTLARYVSRYEQQGDDWPVQTFGTPWAGDSGAYAALMLNTRGRRDHPWYLWPADYGAMWVRFAEAVGHSSRDLMPDFVGVQDWPCEPAVLKRTGKTVREHQELTVESYLYLAEEFPMIAWLPTLQGWWPWEYVEHVEMYQRAGVDLTGRRAGVGSICRRGSQKGVARVLGTLTELGLGMRMHGFGVSINALRIAGHLLDSADSQAWSKSARDEHLMLPGCNHLSRPDPVIGARRPTDCRNCFTYALHWREEALDAVRACARDRANGRHTAEPALPAPALLRRANRSRPNPDQLLLFGQ</sequence>
<evidence type="ECO:0000313" key="2">
    <source>
        <dbReference type="EMBL" id="SNT65667.1"/>
    </source>
</evidence>
<organism evidence="2 3">
    <name type="scientific">Asanoa hainanensis</name>
    <dbReference type="NCBI Taxonomy" id="560556"/>
    <lineage>
        <taxon>Bacteria</taxon>
        <taxon>Bacillati</taxon>
        <taxon>Actinomycetota</taxon>
        <taxon>Actinomycetes</taxon>
        <taxon>Micromonosporales</taxon>
        <taxon>Micromonosporaceae</taxon>
        <taxon>Asanoa</taxon>
    </lineage>
</organism>
<gene>
    <name evidence="2" type="ORF">SAMN05421812_12510</name>
</gene>
<evidence type="ECO:0000313" key="3">
    <source>
        <dbReference type="Proteomes" id="UP000198362"/>
    </source>
</evidence>
<dbReference type="InterPro" id="IPR055645">
    <property type="entry name" value="DpdA"/>
</dbReference>
<name>A0A239PF05_9ACTN</name>
<dbReference type="RefSeq" id="WP_089255350.1">
    <property type="nucleotide sequence ID" value="NZ_FZPH01000025.1"/>
</dbReference>
<dbReference type="AlphaFoldDB" id="A0A239PF05"/>
<dbReference type="OrthoDB" id="4570893at2"/>
<reference evidence="2 3" key="1">
    <citation type="submission" date="2017-06" db="EMBL/GenBank/DDBJ databases">
        <authorList>
            <person name="Kim H.J."/>
            <person name="Triplett B.A."/>
        </authorList>
    </citation>
    <scope>NUCLEOTIDE SEQUENCE [LARGE SCALE GENOMIC DNA]</scope>
    <source>
        <strain evidence="2 3">CGMCC 4.5593</strain>
    </source>
</reference>
<dbReference type="Pfam" id="PF23859">
    <property type="entry name" value="DpdA"/>
    <property type="match status" value="1"/>
</dbReference>
<dbReference type="EMBL" id="FZPH01000025">
    <property type="protein sequence ID" value="SNT65667.1"/>
    <property type="molecule type" value="Genomic_DNA"/>
</dbReference>
<protein>
    <recommendedName>
        <fullName evidence="1">DeoxyPurine in DNA protein A domain-containing protein</fullName>
    </recommendedName>
</protein>
<keyword evidence="3" id="KW-1185">Reference proteome</keyword>
<accession>A0A239PF05</accession>
<dbReference type="Proteomes" id="UP000198362">
    <property type="component" value="Unassembled WGS sequence"/>
</dbReference>
<feature type="domain" description="DeoxyPurine in DNA protein A" evidence="1">
    <location>
        <begin position="89"/>
        <end position="370"/>
    </location>
</feature>
<proteinExistence type="predicted"/>
<evidence type="ECO:0000259" key="1">
    <source>
        <dbReference type="Pfam" id="PF23859"/>
    </source>
</evidence>